<name>A0A9D4X8L5_PEA</name>
<dbReference type="InterPro" id="IPR003657">
    <property type="entry name" value="WRKY_dom"/>
</dbReference>
<keyword evidence="8" id="KW-1185">Reference proteome</keyword>
<dbReference type="Gramene" id="Psat04G0083700-T1">
    <property type="protein sequence ID" value="KAI5415562.1"/>
    <property type="gene ID" value="KIW84_040837"/>
</dbReference>
<keyword evidence="5" id="KW-0539">Nucleus</keyword>
<protein>
    <recommendedName>
        <fullName evidence="6">WRKY domain-containing protein</fullName>
    </recommendedName>
</protein>
<dbReference type="InterPro" id="IPR044810">
    <property type="entry name" value="WRKY_plant"/>
</dbReference>
<comment type="subcellular location">
    <subcellularLocation>
        <location evidence="1">Nucleus</location>
    </subcellularLocation>
</comment>
<dbReference type="Pfam" id="PF03106">
    <property type="entry name" value="WRKY"/>
    <property type="match status" value="1"/>
</dbReference>
<organism evidence="7 8">
    <name type="scientific">Pisum sativum</name>
    <name type="common">Garden pea</name>
    <name type="synonym">Lathyrus oleraceus</name>
    <dbReference type="NCBI Taxonomy" id="3888"/>
    <lineage>
        <taxon>Eukaryota</taxon>
        <taxon>Viridiplantae</taxon>
        <taxon>Streptophyta</taxon>
        <taxon>Embryophyta</taxon>
        <taxon>Tracheophyta</taxon>
        <taxon>Spermatophyta</taxon>
        <taxon>Magnoliopsida</taxon>
        <taxon>eudicotyledons</taxon>
        <taxon>Gunneridae</taxon>
        <taxon>Pentapetalae</taxon>
        <taxon>rosids</taxon>
        <taxon>fabids</taxon>
        <taxon>Fabales</taxon>
        <taxon>Fabaceae</taxon>
        <taxon>Papilionoideae</taxon>
        <taxon>50 kb inversion clade</taxon>
        <taxon>NPAAA clade</taxon>
        <taxon>Hologalegina</taxon>
        <taxon>IRL clade</taxon>
        <taxon>Fabeae</taxon>
        <taxon>Lathyrus</taxon>
    </lineage>
</organism>
<dbReference type="PROSITE" id="PS50811">
    <property type="entry name" value="WRKY"/>
    <property type="match status" value="1"/>
</dbReference>
<feature type="domain" description="WRKY" evidence="6">
    <location>
        <begin position="1"/>
        <end position="40"/>
    </location>
</feature>
<dbReference type="EMBL" id="JAMSHJ010000004">
    <property type="protein sequence ID" value="KAI5415562.1"/>
    <property type="molecule type" value="Genomic_DNA"/>
</dbReference>
<evidence type="ECO:0000256" key="4">
    <source>
        <dbReference type="ARBA" id="ARBA00023163"/>
    </source>
</evidence>
<dbReference type="GO" id="GO:0005634">
    <property type="term" value="C:nucleus"/>
    <property type="evidence" value="ECO:0007669"/>
    <property type="project" value="UniProtKB-SubCell"/>
</dbReference>
<reference evidence="7 8" key="1">
    <citation type="journal article" date="2022" name="Nat. Genet.">
        <title>Improved pea reference genome and pan-genome highlight genomic features and evolutionary characteristics.</title>
        <authorList>
            <person name="Yang T."/>
            <person name="Liu R."/>
            <person name="Luo Y."/>
            <person name="Hu S."/>
            <person name="Wang D."/>
            <person name="Wang C."/>
            <person name="Pandey M.K."/>
            <person name="Ge S."/>
            <person name="Xu Q."/>
            <person name="Li N."/>
            <person name="Li G."/>
            <person name="Huang Y."/>
            <person name="Saxena R.K."/>
            <person name="Ji Y."/>
            <person name="Li M."/>
            <person name="Yan X."/>
            <person name="He Y."/>
            <person name="Liu Y."/>
            <person name="Wang X."/>
            <person name="Xiang C."/>
            <person name="Varshney R.K."/>
            <person name="Ding H."/>
            <person name="Gao S."/>
            <person name="Zong X."/>
        </authorList>
    </citation>
    <scope>NUCLEOTIDE SEQUENCE [LARGE SCALE GENOMIC DNA]</scope>
    <source>
        <strain evidence="7 8">cv. Zhongwan 6</strain>
    </source>
</reference>
<evidence type="ECO:0000313" key="8">
    <source>
        <dbReference type="Proteomes" id="UP001058974"/>
    </source>
</evidence>
<proteinExistence type="predicted"/>
<dbReference type="GO" id="GO:0043565">
    <property type="term" value="F:sequence-specific DNA binding"/>
    <property type="evidence" value="ECO:0007669"/>
    <property type="project" value="InterPro"/>
</dbReference>
<dbReference type="PANTHER" id="PTHR31221:SF193">
    <property type="entry name" value="WRKY TRANSCRIPTION FACTOR PROTEIN 1-RELATED"/>
    <property type="match status" value="1"/>
</dbReference>
<keyword evidence="2" id="KW-0805">Transcription regulation</keyword>
<comment type="caution">
    <text evidence="7">The sequence shown here is derived from an EMBL/GenBank/DDBJ whole genome shotgun (WGS) entry which is preliminary data.</text>
</comment>
<dbReference type="InterPro" id="IPR036576">
    <property type="entry name" value="WRKY_dom_sf"/>
</dbReference>
<dbReference type="SMART" id="SM00774">
    <property type="entry name" value="WRKY"/>
    <property type="match status" value="1"/>
</dbReference>
<dbReference type="Gene3D" id="2.20.25.80">
    <property type="entry name" value="WRKY domain"/>
    <property type="match status" value="1"/>
</dbReference>
<keyword evidence="4" id="KW-0804">Transcription</keyword>
<dbReference type="PANTHER" id="PTHR31221">
    <property type="entry name" value="WRKY TRANSCRIPTION FACTOR PROTEIN 1-RELATED"/>
    <property type="match status" value="1"/>
</dbReference>
<accession>A0A9D4X8L5</accession>
<keyword evidence="3" id="KW-0238">DNA-binding</keyword>
<dbReference type="GO" id="GO:0003700">
    <property type="term" value="F:DNA-binding transcription factor activity"/>
    <property type="evidence" value="ECO:0007669"/>
    <property type="project" value="InterPro"/>
</dbReference>
<evidence type="ECO:0000256" key="2">
    <source>
        <dbReference type="ARBA" id="ARBA00023015"/>
    </source>
</evidence>
<evidence type="ECO:0000313" key="7">
    <source>
        <dbReference type="EMBL" id="KAI5415562.1"/>
    </source>
</evidence>
<evidence type="ECO:0000256" key="1">
    <source>
        <dbReference type="ARBA" id="ARBA00004123"/>
    </source>
</evidence>
<evidence type="ECO:0000256" key="5">
    <source>
        <dbReference type="ARBA" id="ARBA00023242"/>
    </source>
</evidence>
<dbReference type="AlphaFoldDB" id="A0A9D4X8L5"/>
<gene>
    <name evidence="7" type="ORF">KIW84_040837</name>
</gene>
<evidence type="ECO:0000259" key="6">
    <source>
        <dbReference type="PROSITE" id="PS50811"/>
    </source>
</evidence>
<evidence type="ECO:0000256" key="3">
    <source>
        <dbReference type="ARBA" id="ARBA00023125"/>
    </source>
</evidence>
<dbReference type="Proteomes" id="UP001058974">
    <property type="component" value="Chromosome 4"/>
</dbReference>
<dbReference type="SUPFAM" id="SSF118290">
    <property type="entry name" value="WRKY DNA-binding domain"/>
    <property type="match status" value="1"/>
</dbReference>
<sequence>MSYYRCTTPGCKVKKHIKRFTYEPSMLLTSYEGNHNHLAPKVMRAARLEIMHDAIAVGNVIPQQPALPPFLYNNGYNNSINVIPTSNVVNYANNFLPLNVVNSYSSANNSSTLNVVNSANNFPHLNVVNPAATGNFPSLNVVNPTAAENSPPLNVVNSVGNFFNSSTSFCEFLQNTDGYNFLMLTDNLMSNDGLLQDMIMPRETRGA</sequence>